<accession>A5EVU5</accession>
<proteinExistence type="predicted"/>
<dbReference type="PANTHER" id="PTHR43065">
    <property type="entry name" value="SENSOR HISTIDINE KINASE"/>
    <property type="match status" value="1"/>
</dbReference>
<dbReference type="GO" id="GO:0000155">
    <property type="term" value="F:phosphorelay sensor kinase activity"/>
    <property type="evidence" value="ECO:0007669"/>
    <property type="project" value="InterPro"/>
</dbReference>
<feature type="transmembrane region" description="Helical" evidence="4">
    <location>
        <begin position="100"/>
        <end position="120"/>
    </location>
</feature>
<evidence type="ECO:0000256" key="2">
    <source>
        <dbReference type="ARBA" id="ARBA00012438"/>
    </source>
</evidence>
<dbReference type="EC" id="2.7.13.3" evidence="2"/>
<keyword evidence="4" id="KW-0812">Transmembrane</keyword>
<organism evidence="6 7">
    <name type="scientific">Dichelobacter nodosus (strain VCS1703A)</name>
    <dbReference type="NCBI Taxonomy" id="246195"/>
    <lineage>
        <taxon>Bacteria</taxon>
        <taxon>Pseudomonadati</taxon>
        <taxon>Pseudomonadota</taxon>
        <taxon>Gammaproteobacteria</taxon>
        <taxon>Cardiobacteriales</taxon>
        <taxon>Cardiobacteriaceae</taxon>
        <taxon>Dichelobacter</taxon>
    </lineage>
</organism>
<dbReference type="InterPro" id="IPR003594">
    <property type="entry name" value="HATPase_dom"/>
</dbReference>
<evidence type="ECO:0000259" key="5">
    <source>
        <dbReference type="PROSITE" id="PS50109"/>
    </source>
</evidence>
<dbReference type="Proteomes" id="UP000000248">
    <property type="component" value="Chromosome"/>
</dbReference>
<dbReference type="KEGG" id="dno:DNO_0434"/>
<dbReference type="STRING" id="246195.DNO_0434"/>
<feature type="transmembrane region" description="Helical" evidence="4">
    <location>
        <begin position="126"/>
        <end position="144"/>
    </location>
</feature>
<evidence type="ECO:0000256" key="3">
    <source>
        <dbReference type="ARBA" id="ARBA00022553"/>
    </source>
</evidence>
<reference evidence="6 7" key="1">
    <citation type="journal article" date="2007" name="Nat. Biotechnol.">
        <title>Genome sequence and identification of candidate vaccine antigens from the animal pathogen Dichelobacter nodosus.</title>
        <authorList>
            <person name="Myers G.S."/>
            <person name="Parker D."/>
            <person name="Al-Hasani K."/>
            <person name="Kennan R.M."/>
            <person name="Seemann T."/>
            <person name="Ren Q."/>
            <person name="Badger J.H."/>
            <person name="Selengut J.D."/>
            <person name="Deboy R.T."/>
            <person name="Tettelin H."/>
            <person name="Boyce J.D."/>
            <person name="McCarl V.P."/>
            <person name="Han X."/>
            <person name="Nelson W.C."/>
            <person name="Madupu R."/>
            <person name="Mohamoud Y."/>
            <person name="Holley T."/>
            <person name="Fedorova N."/>
            <person name="Khouri H."/>
            <person name="Bottomley S.P."/>
            <person name="Whittington R.J."/>
            <person name="Adler B."/>
            <person name="Songer J.G."/>
            <person name="Rood J.I."/>
            <person name="Paulsen I.T."/>
        </authorList>
    </citation>
    <scope>NUCLEOTIDE SEQUENCE [LARGE SCALE GENOMIC DNA]</scope>
    <source>
        <strain evidence="6 7">VCS1703A</strain>
    </source>
</reference>
<dbReference type="Pfam" id="PF00512">
    <property type="entry name" value="HisKA"/>
    <property type="match status" value="1"/>
</dbReference>
<dbReference type="OrthoDB" id="9792686at2"/>
<dbReference type="InterPro" id="IPR003661">
    <property type="entry name" value="HisK_dim/P_dom"/>
</dbReference>
<dbReference type="InterPro" id="IPR004358">
    <property type="entry name" value="Sig_transdc_His_kin-like_C"/>
</dbReference>
<dbReference type="PRINTS" id="PR00344">
    <property type="entry name" value="BCTRLSENSOR"/>
</dbReference>
<dbReference type="SUPFAM" id="SSF55874">
    <property type="entry name" value="ATPase domain of HSP90 chaperone/DNA topoisomerase II/histidine kinase"/>
    <property type="match status" value="1"/>
</dbReference>
<dbReference type="InterPro" id="IPR036097">
    <property type="entry name" value="HisK_dim/P_sf"/>
</dbReference>
<comment type="catalytic activity">
    <reaction evidence="1">
        <text>ATP + protein L-histidine = ADP + protein N-phospho-L-histidine.</text>
        <dbReference type="EC" id="2.7.13.3"/>
    </reaction>
</comment>
<keyword evidence="3" id="KW-0597">Phosphoprotein</keyword>
<dbReference type="AlphaFoldDB" id="A5EVU5"/>
<name>A5EVU5_DICNV</name>
<keyword evidence="7" id="KW-1185">Reference proteome</keyword>
<dbReference type="InterPro" id="IPR005467">
    <property type="entry name" value="His_kinase_dom"/>
</dbReference>
<evidence type="ECO:0000313" key="7">
    <source>
        <dbReference type="Proteomes" id="UP000000248"/>
    </source>
</evidence>
<dbReference type="SMART" id="SM00388">
    <property type="entry name" value="HisKA"/>
    <property type="match status" value="1"/>
</dbReference>
<evidence type="ECO:0000256" key="1">
    <source>
        <dbReference type="ARBA" id="ARBA00000085"/>
    </source>
</evidence>
<keyword evidence="4" id="KW-0472">Membrane</keyword>
<dbReference type="CDD" id="cd00075">
    <property type="entry name" value="HATPase"/>
    <property type="match status" value="1"/>
</dbReference>
<feature type="transmembrane region" description="Helical" evidence="4">
    <location>
        <begin position="73"/>
        <end position="93"/>
    </location>
</feature>
<protein>
    <recommendedName>
        <fullName evidence="2">histidine kinase</fullName>
        <ecNumber evidence="2">2.7.13.3</ecNumber>
    </recommendedName>
</protein>
<dbReference type="SUPFAM" id="SSF47384">
    <property type="entry name" value="Homodimeric domain of signal transducing histidine kinase"/>
    <property type="match status" value="1"/>
</dbReference>
<dbReference type="eggNOG" id="COG2205">
    <property type="taxonomic scope" value="Bacteria"/>
</dbReference>
<dbReference type="Pfam" id="PF02518">
    <property type="entry name" value="HATPase_c"/>
    <property type="match status" value="1"/>
</dbReference>
<gene>
    <name evidence="6" type="primary">pilS</name>
    <name evidence="6" type="ordered locus">DNO_0434</name>
</gene>
<keyword evidence="4" id="KW-1133">Transmembrane helix</keyword>
<feature type="transmembrane region" description="Helical" evidence="4">
    <location>
        <begin position="39"/>
        <end position="61"/>
    </location>
</feature>
<dbReference type="Gene3D" id="3.30.565.10">
    <property type="entry name" value="Histidine kinase-like ATPase, C-terminal domain"/>
    <property type="match status" value="1"/>
</dbReference>
<evidence type="ECO:0000313" key="6">
    <source>
        <dbReference type="EMBL" id="ABQ13607.1"/>
    </source>
</evidence>
<feature type="transmembrane region" description="Helical" evidence="4">
    <location>
        <begin position="151"/>
        <end position="170"/>
    </location>
</feature>
<dbReference type="EMBL" id="CP000513">
    <property type="protein sequence ID" value="ABQ13607.1"/>
    <property type="molecule type" value="Genomic_DNA"/>
</dbReference>
<dbReference type="InterPro" id="IPR036890">
    <property type="entry name" value="HATPase_C_sf"/>
</dbReference>
<dbReference type="PROSITE" id="PS50109">
    <property type="entry name" value="HIS_KIN"/>
    <property type="match status" value="1"/>
</dbReference>
<dbReference type="CDD" id="cd00082">
    <property type="entry name" value="HisKA"/>
    <property type="match status" value="1"/>
</dbReference>
<dbReference type="SMART" id="SM00387">
    <property type="entry name" value="HATPase_c"/>
    <property type="match status" value="1"/>
</dbReference>
<feature type="transmembrane region" description="Helical" evidence="4">
    <location>
        <begin position="198"/>
        <end position="220"/>
    </location>
</feature>
<dbReference type="PANTHER" id="PTHR43065:SF52">
    <property type="entry name" value="SENSOR PROTEIN KINASE PILS"/>
    <property type="match status" value="1"/>
</dbReference>
<sequence length="581" mass="66003">MRMQQRQTPMRQMIPLNNTIKLRALGQARSMETRQNLMLVFNVCRILFVVVLMFCSPTFLGKQIALKGNIPESVLIVGLIYIVVMGLLTLYALKDEVSSVIILANAIAEALILQLFFWQLQPELNWDFLSVSYVTTLLLSILTLSFRQSIVFSFVTYLSLLFLVGLWRVTHDTAAGNPISLGHKLTIFYQNSLENMQLFQTTSILSSAIFILVIMVGYLATQARENKIQAWIQTISANQLHELNDTVFSEMQTALVVVNLVGEIISMNHQARLLFDLPSEMPPPTQLQSLSSELIQRQARWERIKENDHTPFQIKGVDYSVEFSFVRMKTYVPLIMLSFEDMRHSFQKVRENRLAALGRLTASIAHEIRNPLGSVLSANELIKEQTQDTMILYLAEKITNNGQRMNVIIDNILSMFSQKTATMQLIKLNQFIHEVIEDASSYDALESIPIRTDMSAAAAYSIYFDREHLRQILHNLMLNAVAHSGRQDVEITLKAHFATSGHFLYLDICDNGLGIAEDDQDRIFEPFFSKQQGTGLGLFLVREMCLANQAKIEYVDREEGGACFRITMERYQLIESSASGG</sequence>
<feature type="domain" description="Histidine kinase" evidence="5">
    <location>
        <begin position="363"/>
        <end position="572"/>
    </location>
</feature>
<dbReference type="HOGENOM" id="CLU_000445_114_39_6"/>
<evidence type="ECO:0000256" key="4">
    <source>
        <dbReference type="SAM" id="Phobius"/>
    </source>
</evidence>
<dbReference type="RefSeq" id="WP_012030772.1">
    <property type="nucleotide sequence ID" value="NC_009446.1"/>
</dbReference>
<dbReference type="Gene3D" id="1.10.287.130">
    <property type="match status" value="1"/>
</dbReference>